<evidence type="ECO:0000313" key="2">
    <source>
        <dbReference type="EMBL" id="CAF9934850.1"/>
    </source>
</evidence>
<dbReference type="EMBL" id="CAJPDR010000392">
    <property type="protein sequence ID" value="CAF9934850.1"/>
    <property type="molecule type" value="Genomic_DNA"/>
</dbReference>
<dbReference type="PANTHER" id="PTHR47332">
    <property type="entry name" value="SET DOMAIN-CONTAINING PROTEIN 5"/>
    <property type="match status" value="1"/>
</dbReference>
<keyword evidence="3" id="KW-1185">Reference proteome</keyword>
<dbReference type="InterPro" id="IPR046341">
    <property type="entry name" value="SET_dom_sf"/>
</dbReference>
<dbReference type="PROSITE" id="PS50280">
    <property type="entry name" value="SET"/>
    <property type="match status" value="1"/>
</dbReference>
<evidence type="ECO:0000313" key="3">
    <source>
        <dbReference type="Proteomes" id="UP000664203"/>
    </source>
</evidence>
<dbReference type="CDD" id="cd20071">
    <property type="entry name" value="SET_SMYD"/>
    <property type="match status" value="1"/>
</dbReference>
<dbReference type="SUPFAM" id="SSF82199">
    <property type="entry name" value="SET domain"/>
    <property type="match status" value="1"/>
</dbReference>
<name>A0A8H3IYT2_9LECA</name>
<dbReference type="Proteomes" id="UP000664203">
    <property type="component" value="Unassembled WGS sequence"/>
</dbReference>
<dbReference type="SMART" id="SM00317">
    <property type="entry name" value="SET"/>
    <property type="match status" value="1"/>
</dbReference>
<proteinExistence type="predicted"/>
<sequence length="471" mass="53764">MDPLDSSLKWKEKLRLHGWLTASENPTLLIDNYPDTIEGAITIQEAANNNTVHDTEDSKFTRTETDGGLLGPAVLWGILSECRVGSAYGQPNEPEHPDSSTMKLSFKQEPGQILFDNVGECPAILWVLDTNATTINESRSKVLNTNAIIKIWIAAGYECPLPMEESLSPAISDFELVDEEFTQSPSGPFIVKESPGRGQGIFSARNVGKGERILMEKPFFVVSKEYNQQTVLDAFEHMSLSRRKQYMQLTCPDRWDDIHMTDVMRIFEANCFNIGNRAAMFLTATRFNHSCVPNTYYSWNENRSEIVFQVMIDISENEEMTICYGNPFRTFLQRRHELRIYSFRCHCPACQIETPFGQASQSRRLTMRDLEEQIIMFQSMLNEALLCYGLRDPLTVILRLIQLIKEEGLHGELMTPYRDAADYLKGRGNIEEALKFAHLELEEEVVCLGNDSDVVHKTVEYIKKLEVELKT</sequence>
<dbReference type="Gene3D" id="2.170.270.10">
    <property type="entry name" value="SET domain"/>
    <property type="match status" value="1"/>
</dbReference>
<dbReference type="OrthoDB" id="265717at2759"/>
<dbReference type="InterPro" id="IPR001214">
    <property type="entry name" value="SET_dom"/>
</dbReference>
<organism evidence="2 3">
    <name type="scientific">Alectoria fallacina</name>
    <dbReference type="NCBI Taxonomy" id="1903189"/>
    <lineage>
        <taxon>Eukaryota</taxon>
        <taxon>Fungi</taxon>
        <taxon>Dikarya</taxon>
        <taxon>Ascomycota</taxon>
        <taxon>Pezizomycotina</taxon>
        <taxon>Lecanoromycetes</taxon>
        <taxon>OSLEUM clade</taxon>
        <taxon>Lecanoromycetidae</taxon>
        <taxon>Lecanorales</taxon>
        <taxon>Lecanorineae</taxon>
        <taxon>Parmeliaceae</taxon>
        <taxon>Alectoria</taxon>
    </lineage>
</organism>
<evidence type="ECO:0000259" key="1">
    <source>
        <dbReference type="PROSITE" id="PS50280"/>
    </source>
</evidence>
<comment type="caution">
    <text evidence="2">The sequence shown here is derived from an EMBL/GenBank/DDBJ whole genome shotgun (WGS) entry which is preliminary data.</text>
</comment>
<reference evidence="2" key="1">
    <citation type="submission" date="2021-03" db="EMBL/GenBank/DDBJ databases">
        <authorList>
            <person name="Tagirdzhanova G."/>
        </authorList>
    </citation>
    <scope>NUCLEOTIDE SEQUENCE</scope>
</reference>
<dbReference type="PANTHER" id="PTHR47332:SF2">
    <property type="entry name" value="SET-6"/>
    <property type="match status" value="1"/>
</dbReference>
<gene>
    <name evidence="2" type="ORF">ALECFALPRED_006163</name>
</gene>
<protein>
    <recommendedName>
        <fullName evidence="1">SET domain-containing protein</fullName>
    </recommendedName>
</protein>
<dbReference type="Pfam" id="PF00856">
    <property type="entry name" value="SET"/>
    <property type="match status" value="1"/>
</dbReference>
<accession>A0A8H3IYT2</accession>
<dbReference type="InterPro" id="IPR053185">
    <property type="entry name" value="SET_domain_protein"/>
</dbReference>
<feature type="domain" description="SET" evidence="1">
    <location>
        <begin position="187"/>
        <end position="325"/>
    </location>
</feature>
<dbReference type="AlphaFoldDB" id="A0A8H3IYT2"/>